<dbReference type="Proteomes" id="UP000030101">
    <property type="component" value="Unassembled WGS sequence"/>
</dbReference>
<evidence type="ECO:0000313" key="2">
    <source>
        <dbReference type="Proteomes" id="UP000030101"/>
    </source>
</evidence>
<dbReference type="NCBIfam" id="TIGR03488">
    <property type="entry name" value="cas_Cas5p"/>
    <property type="match status" value="1"/>
</dbReference>
<evidence type="ECO:0000313" key="1">
    <source>
        <dbReference type="EMBL" id="KGN92590.1"/>
    </source>
</evidence>
<sequence length="235" mass="27452">MNTTEKSINLEILRDVPELTDKIQLILEPLVPLSMVSEFPGSYYKTLDVPSKKMLCGLFENIFGWHFSPKCREDIIKEISKIRKKKDKAYKHEKYDYSSSYKPLLMEHFDILKCEIKSEGEVIKFNDFWKRQYRRGDAGKTHVGGCSSMDYRVIKDLENIVKDPKLFETTKGYFPTYYTTPTNREYVDIGGRYVIDLKVSPFLRKLLLGSLDNNMGYLGTSEGWINIKVGYYENK</sequence>
<keyword evidence="2" id="KW-1185">Reference proteome</keyword>
<proteinExistence type="predicted"/>
<name>A0ABR4XL50_9PORP</name>
<gene>
    <name evidence="1" type="ORF">HQ43_04965</name>
</gene>
<protein>
    <recommendedName>
        <fullName evidence="3">CRISPR-associated protein Cas5</fullName>
    </recommendedName>
</protein>
<comment type="caution">
    <text evidence="1">The sequence shown here is derived from an EMBL/GenBank/DDBJ whole genome shotgun (WGS) entry which is preliminary data.</text>
</comment>
<evidence type="ECO:0008006" key="3">
    <source>
        <dbReference type="Google" id="ProtNLM"/>
    </source>
</evidence>
<dbReference type="InterPro" id="IPR020031">
    <property type="entry name" value="CRISPR-assoc_Cas5p"/>
</dbReference>
<dbReference type="RefSeq" id="WP_036790413.1">
    <property type="nucleotide sequence ID" value="NZ_JQZV01000009.1"/>
</dbReference>
<organism evidence="1 2">
    <name type="scientific">Porphyromonas canoris</name>
    <dbReference type="NCBI Taxonomy" id="36875"/>
    <lineage>
        <taxon>Bacteria</taxon>
        <taxon>Pseudomonadati</taxon>
        <taxon>Bacteroidota</taxon>
        <taxon>Bacteroidia</taxon>
        <taxon>Bacteroidales</taxon>
        <taxon>Porphyromonadaceae</taxon>
        <taxon>Porphyromonas</taxon>
    </lineage>
</organism>
<accession>A0ABR4XL50</accession>
<reference evidence="1 2" key="1">
    <citation type="submission" date="2014-08" db="EMBL/GenBank/DDBJ databases">
        <title>Porphyromonas canoris strain:OH2762 Genome sequencing.</title>
        <authorList>
            <person name="Wallis C."/>
            <person name="Deusch O."/>
            <person name="O'Flynn C."/>
            <person name="Davis I."/>
            <person name="Jospin G."/>
            <person name="Darling A.E."/>
            <person name="Coil D.A."/>
            <person name="Alexiev A."/>
            <person name="Horsfall A."/>
            <person name="Kirkwood N."/>
            <person name="Harris S."/>
            <person name="Eisen J.A."/>
        </authorList>
    </citation>
    <scope>NUCLEOTIDE SEQUENCE [LARGE SCALE GENOMIC DNA]</scope>
    <source>
        <strain evidence="2">COT-108 OH2762</strain>
    </source>
</reference>
<dbReference type="EMBL" id="JQZV01000009">
    <property type="protein sequence ID" value="KGN92590.1"/>
    <property type="molecule type" value="Genomic_DNA"/>
</dbReference>